<feature type="domain" description="AMP-dependent synthetase/ligase" evidence="3">
    <location>
        <begin position="24"/>
        <end position="357"/>
    </location>
</feature>
<dbReference type="AlphaFoldDB" id="A0A0J6HK54"/>
<sequence length="522" mass="57028">MSGRFIADLRLALQVNRQKVCAIDCAPTGLEHAAVMTYGELESRALNLAAELQRRFDTAAHGDHVVLGIATRNSSDWLIADLACLFAGITALPLPLAFSQSQAEHLAERCDGFLVDAAGERTLAERWMLDFPDSRLRRISEPALEQPLLREPDGDSDWICKIIHTSGTTSRPKGVRLSTAAVGAVLTSLRQWMPVDAHRSYLSLVPLSLLLEQVTAAYLPLLAGGIVHFLPEDEALLGEPGTSPQRLIEWILRVEPTALTVPPVMLNRFYEQLTEGGAQGEHLSRYLHSGVHITCGGAAVSIDILHALAEMGIAVFQGYGLSENASVVSMNTLQHQRLGSVGRPLPHVQVRIGTDQTIEVKSSSLFSGYSGKDPSACSMSDDGWMDTGDLGELDADGYLYVRGRKKNVICLPNGRNVSPEQVELEYREYPGVRDAAVFFDEAHGLVALLCVESTPDRDDLASWSARRFSDIERPSRLWLLTKDDPLLEQLYTVTGRPKRADIATVFANLQGSASDEHTGLSL</sequence>
<proteinExistence type="inferred from homology"/>
<dbReference type="PROSITE" id="PS00455">
    <property type="entry name" value="AMP_BINDING"/>
    <property type="match status" value="1"/>
</dbReference>
<reference evidence="6" key="2">
    <citation type="submission" date="2016-10" db="EMBL/GenBank/DDBJ databases">
        <authorList>
            <person name="Varghese N."/>
            <person name="Submissions S."/>
        </authorList>
    </citation>
    <scope>NUCLEOTIDE SEQUENCE [LARGE SCALE GENOMIC DNA]</scope>
    <source>
        <strain evidence="6">BS3782</strain>
    </source>
</reference>
<reference evidence="5" key="1">
    <citation type="submission" date="2016-10" db="EMBL/GenBank/DDBJ databases">
        <authorList>
            <person name="de Groot N.N."/>
        </authorList>
    </citation>
    <scope>NUCLEOTIDE SEQUENCE [LARGE SCALE GENOMIC DNA]</scope>
    <source>
        <strain evidence="5">BS3782</strain>
    </source>
</reference>
<dbReference type="GO" id="GO:0006631">
    <property type="term" value="P:fatty acid metabolic process"/>
    <property type="evidence" value="ECO:0007669"/>
    <property type="project" value="TreeGrafter"/>
</dbReference>
<dbReference type="GO" id="GO:0031956">
    <property type="term" value="F:medium-chain fatty acid-CoA ligase activity"/>
    <property type="evidence" value="ECO:0007669"/>
    <property type="project" value="TreeGrafter"/>
</dbReference>
<dbReference type="Gene3D" id="3.30.300.30">
    <property type="match status" value="1"/>
</dbReference>
<dbReference type="PANTHER" id="PTHR43201:SF5">
    <property type="entry name" value="MEDIUM-CHAIN ACYL-COA LIGASE ACSF2, MITOCHONDRIAL"/>
    <property type="match status" value="1"/>
</dbReference>
<evidence type="ECO:0000259" key="3">
    <source>
        <dbReference type="Pfam" id="PF00501"/>
    </source>
</evidence>
<accession>A0A0J6HK54</accession>
<keyword evidence="2 4" id="KW-0436">Ligase</keyword>
<evidence type="ECO:0000313" key="6">
    <source>
        <dbReference type="Proteomes" id="UP000182814"/>
    </source>
</evidence>
<comment type="similarity">
    <text evidence="1">Belongs to the ATP-dependent AMP-binding enzyme family.</text>
</comment>
<dbReference type="PANTHER" id="PTHR43201">
    <property type="entry name" value="ACYL-COA SYNTHETASE"/>
    <property type="match status" value="1"/>
</dbReference>
<reference evidence="4 7" key="3">
    <citation type="submission" date="2019-09" db="EMBL/GenBank/DDBJ databases">
        <title>Draft genome sequences of 48 bacterial type strains from the CCUG.</title>
        <authorList>
            <person name="Tunovic T."/>
            <person name="Pineiro-Iglesias B."/>
            <person name="Unosson C."/>
            <person name="Inganas E."/>
            <person name="Ohlen M."/>
            <person name="Cardew S."/>
            <person name="Jensie-Markopoulos S."/>
            <person name="Salva-Serra F."/>
            <person name="Jaen-Luchoro D."/>
            <person name="Karlsson R."/>
            <person name="Svensson-Stadler L."/>
            <person name="Chun J."/>
            <person name="Moore E."/>
        </authorList>
    </citation>
    <scope>NUCLEOTIDE SEQUENCE [LARGE SCALE GENOMIC DNA]</scope>
    <source>
        <strain evidence="4 7">CCUG 51522</strain>
    </source>
</reference>
<dbReference type="Proteomes" id="UP000182814">
    <property type="component" value="Chromosome I"/>
</dbReference>
<dbReference type="RefSeq" id="WP_038979343.1">
    <property type="nucleotide sequence ID" value="NZ_JABTYG010000015.1"/>
</dbReference>
<dbReference type="InterPro" id="IPR042099">
    <property type="entry name" value="ANL_N_sf"/>
</dbReference>
<dbReference type="InterPro" id="IPR045851">
    <property type="entry name" value="AMP-bd_C_sf"/>
</dbReference>
<evidence type="ECO:0000256" key="2">
    <source>
        <dbReference type="ARBA" id="ARBA00022598"/>
    </source>
</evidence>
<dbReference type="EMBL" id="VZPO01000003">
    <property type="protein sequence ID" value="KAB0505980.1"/>
    <property type="molecule type" value="Genomic_DNA"/>
</dbReference>
<dbReference type="Pfam" id="PF00501">
    <property type="entry name" value="AMP-binding"/>
    <property type="match status" value="1"/>
</dbReference>
<gene>
    <name evidence="4" type="ORF">F7R14_07685</name>
    <name evidence="5" type="ORF">SAMN04490191_5774</name>
</gene>
<dbReference type="InterPro" id="IPR020845">
    <property type="entry name" value="AMP-binding_CS"/>
</dbReference>
<protein>
    <submittedName>
        <fullName evidence="5">Long-chain acyl-CoA synthetase (AMP-forming)</fullName>
    </submittedName>
    <submittedName>
        <fullName evidence="4">Long-chain fatty acid--CoA ligase</fullName>
    </submittedName>
</protein>
<dbReference type="Gene3D" id="3.40.50.12780">
    <property type="entry name" value="N-terminal domain of ligase-like"/>
    <property type="match status" value="1"/>
</dbReference>
<dbReference type="EMBL" id="LT629746">
    <property type="protein sequence ID" value="SDT63953.1"/>
    <property type="molecule type" value="Genomic_DNA"/>
</dbReference>
<evidence type="ECO:0000313" key="7">
    <source>
        <dbReference type="Proteomes" id="UP000434925"/>
    </source>
</evidence>
<keyword evidence="6" id="KW-1185">Reference proteome</keyword>
<evidence type="ECO:0000313" key="5">
    <source>
        <dbReference type="EMBL" id="SDT63953.1"/>
    </source>
</evidence>
<evidence type="ECO:0000313" key="4">
    <source>
        <dbReference type="EMBL" id="KAB0505980.1"/>
    </source>
</evidence>
<dbReference type="SUPFAM" id="SSF56801">
    <property type="entry name" value="Acetyl-CoA synthetase-like"/>
    <property type="match status" value="1"/>
</dbReference>
<dbReference type="PATRIC" id="fig|163011.3.peg.2213"/>
<organism evidence="5 6">
    <name type="scientific">Pseudomonas lini</name>
    <dbReference type="NCBI Taxonomy" id="163011"/>
    <lineage>
        <taxon>Bacteria</taxon>
        <taxon>Pseudomonadati</taxon>
        <taxon>Pseudomonadota</taxon>
        <taxon>Gammaproteobacteria</taxon>
        <taxon>Pseudomonadales</taxon>
        <taxon>Pseudomonadaceae</taxon>
        <taxon>Pseudomonas</taxon>
    </lineage>
</organism>
<name>A0A0J6HK54_9PSED</name>
<evidence type="ECO:0000256" key="1">
    <source>
        <dbReference type="ARBA" id="ARBA00006432"/>
    </source>
</evidence>
<dbReference type="InterPro" id="IPR000873">
    <property type="entry name" value="AMP-dep_synth/lig_dom"/>
</dbReference>
<dbReference type="Proteomes" id="UP000434925">
    <property type="component" value="Unassembled WGS sequence"/>
</dbReference>